<dbReference type="Proteomes" id="UP000606274">
    <property type="component" value="Unassembled WGS sequence"/>
</dbReference>
<dbReference type="GO" id="GO:0000145">
    <property type="term" value="C:exocyst"/>
    <property type="evidence" value="ECO:0007669"/>
    <property type="project" value="InterPro"/>
</dbReference>
<feature type="region of interest" description="Disordered" evidence="2">
    <location>
        <begin position="27"/>
        <end position="58"/>
    </location>
</feature>
<evidence type="ECO:0000313" key="4">
    <source>
        <dbReference type="Proteomes" id="UP000606274"/>
    </source>
</evidence>
<dbReference type="OrthoDB" id="190098at2759"/>
<gene>
    <name evidence="3" type="ORF">HF521_009391</name>
</gene>
<dbReference type="AlphaFoldDB" id="A0A8T0BTT0"/>
<reference evidence="3" key="1">
    <citation type="submission" date="2020-08" db="EMBL/GenBank/DDBJ databases">
        <title>Chromosome-level assembly of Southern catfish (Silurus meridionalis) provides insights into visual adaptation to the nocturnal and benthic lifestyles.</title>
        <authorList>
            <person name="Zhang Y."/>
            <person name="Wang D."/>
            <person name="Peng Z."/>
        </authorList>
    </citation>
    <scope>NUCLEOTIDE SEQUENCE</scope>
    <source>
        <strain evidence="3">SWU-2019-XX</strain>
        <tissue evidence="3">Muscle</tissue>
    </source>
</reference>
<dbReference type="Pfam" id="PF06046">
    <property type="entry name" value="Sec6"/>
    <property type="match status" value="1"/>
</dbReference>
<dbReference type="GO" id="GO:0051601">
    <property type="term" value="P:exocyst localization"/>
    <property type="evidence" value="ECO:0007669"/>
    <property type="project" value="TreeGrafter"/>
</dbReference>
<protein>
    <recommendedName>
        <fullName evidence="5">Exocyst complex component 3</fullName>
    </recommendedName>
</protein>
<comment type="similarity">
    <text evidence="1">Belongs to the SEC6 family.</text>
</comment>
<dbReference type="GO" id="GO:0000149">
    <property type="term" value="F:SNARE binding"/>
    <property type="evidence" value="ECO:0007669"/>
    <property type="project" value="TreeGrafter"/>
</dbReference>
<feature type="compositionally biased region" description="Polar residues" evidence="2">
    <location>
        <begin position="37"/>
        <end position="56"/>
    </location>
</feature>
<accession>A0A8T0BTT0</accession>
<comment type="caution">
    <text evidence="3">The sequence shown here is derived from an EMBL/GenBank/DDBJ whole genome shotgun (WGS) entry which is preliminary data.</text>
</comment>
<evidence type="ECO:0000313" key="3">
    <source>
        <dbReference type="EMBL" id="KAF7710519.1"/>
    </source>
</evidence>
<dbReference type="EMBL" id="JABFDY010000002">
    <property type="protein sequence ID" value="KAF7710519.1"/>
    <property type="molecule type" value="Genomic_DNA"/>
</dbReference>
<dbReference type="PANTHER" id="PTHR21292:SF7">
    <property type="entry name" value="EXOCYST COMPLEX COMPONENT 3-LIKE 2"/>
    <property type="match status" value="1"/>
</dbReference>
<dbReference type="InterPro" id="IPR042532">
    <property type="entry name" value="EXOC3/Sec6_C"/>
</dbReference>
<dbReference type="PANTHER" id="PTHR21292">
    <property type="entry name" value="EXOCYST COMPLEX COMPONENT SEC6-RELATED"/>
    <property type="match status" value="1"/>
</dbReference>
<keyword evidence="4" id="KW-1185">Reference proteome</keyword>
<evidence type="ECO:0000256" key="2">
    <source>
        <dbReference type="SAM" id="MobiDB-lite"/>
    </source>
</evidence>
<evidence type="ECO:0008006" key="5">
    <source>
        <dbReference type="Google" id="ProtNLM"/>
    </source>
</evidence>
<name>A0A8T0BTT0_SILME</name>
<dbReference type="Gene3D" id="1.10.357.70">
    <property type="entry name" value="Exocyst complex component Sec6, C-terminal domain"/>
    <property type="match status" value="1"/>
</dbReference>
<dbReference type="Gene3D" id="1.10.357.50">
    <property type="match status" value="1"/>
</dbReference>
<evidence type="ECO:0000256" key="1">
    <source>
        <dbReference type="ARBA" id="ARBA00009447"/>
    </source>
</evidence>
<organism evidence="3 4">
    <name type="scientific">Silurus meridionalis</name>
    <name type="common">Southern catfish</name>
    <name type="synonym">Silurus soldatovi meridionalis</name>
    <dbReference type="NCBI Taxonomy" id="175797"/>
    <lineage>
        <taxon>Eukaryota</taxon>
        <taxon>Metazoa</taxon>
        <taxon>Chordata</taxon>
        <taxon>Craniata</taxon>
        <taxon>Vertebrata</taxon>
        <taxon>Euteleostomi</taxon>
        <taxon>Actinopterygii</taxon>
        <taxon>Neopterygii</taxon>
        <taxon>Teleostei</taxon>
        <taxon>Ostariophysi</taxon>
        <taxon>Siluriformes</taxon>
        <taxon>Siluridae</taxon>
        <taxon>Silurus</taxon>
    </lineage>
</organism>
<sequence>MAQSGKPSQGSVTLKSLKRVFSLKKTRGCEAEETDDMASNTSPTSPDTQKSPSTENGFKLANIRRRLEKTSIYELFTSKEDAETSNKCDFTCNSLPSTPLSVMEINNLIETKDLKEAYLNILALQNEVQCEQKEASSVKLDKKKTDLNLLYNNLKNKLTEIVCQSCSKPSCDKELTVLVAGIIEDKEKREGNVDGLEGWRDVWQIAIQKGVKETLGKMNSTEQKVSCMKEHLELLGKNIVELLRMVKEEILNLYPPSFPVFRTYASSCHEFVGEHLKMLLGRITELKDYNAMLDFVLNCYHSEMILGSPSLQPEMKEPKSFTLSVDLLEQIKKAYCNCLQETVHAFLGNIIKAEQEEVWKKKVTPKRTEDGLFIISEVNTVVFELIRKYSDDCANIDENLEKMAIGKCMETLRQFPKRFVEEFSKQCQPLLNSDLLDCCLWAEYHIAYINSFSSLKENIEGYKNKCREQVEELVSELDGLTDCLRQALLKQFMVEIEPYLFDLMTRNWLNTDNDFNELVNRIETFSGYKKLMRKIPAQSFANDVHYYVVKKYISELLKNKYSCKGKKNEMAAAKINEQWTELKKLFCDMGSSLDWLHSLGYKISEIIEQEDEKNMKKVLTALVENYPDISKKQLSAILYFRNSGFKFERSPAIQYFTELKQKIDKEKTGKNQESHTFFSDIK</sequence>
<dbReference type="GO" id="GO:0006887">
    <property type="term" value="P:exocytosis"/>
    <property type="evidence" value="ECO:0007669"/>
    <property type="project" value="InterPro"/>
</dbReference>
<proteinExistence type="inferred from homology"/>
<dbReference type="InterPro" id="IPR010326">
    <property type="entry name" value="EXOC3/Sec6"/>
</dbReference>